<comment type="subcellular location">
    <subcellularLocation>
        <location evidence="1">Membrane</location>
        <topology evidence="1">Multi-pass membrane protein</topology>
    </subcellularLocation>
</comment>
<dbReference type="PROSITE" id="PS50929">
    <property type="entry name" value="ABC_TM1F"/>
    <property type="match status" value="1"/>
</dbReference>
<accession>X0YQU2</accession>
<dbReference type="Gene3D" id="1.20.1560.10">
    <property type="entry name" value="ABC transporter type 1, transmembrane domain"/>
    <property type="match status" value="1"/>
</dbReference>
<feature type="transmembrane region" description="Helical" evidence="5">
    <location>
        <begin position="158"/>
        <end position="178"/>
    </location>
</feature>
<evidence type="ECO:0000256" key="5">
    <source>
        <dbReference type="SAM" id="Phobius"/>
    </source>
</evidence>
<dbReference type="InterPro" id="IPR039421">
    <property type="entry name" value="Type_1_exporter"/>
</dbReference>
<dbReference type="AlphaFoldDB" id="X0YQU2"/>
<evidence type="ECO:0000256" key="1">
    <source>
        <dbReference type="ARBA" id="ARBA00004141"/>
    </source>
</evidence>
<reference evidence="7" key="1">
    <citation type="journal article" date="2014" name="Front. Microbiol.">
        <title>High frequency of phylogenetically diverse reductive dehalogenase-homologous genes in deep subseafloor sedimentary metagenomes.</title>
        <authorList>
            <person name="Kawai M."/>
            <person name="Futagami T."/>
            <person name="Toyoda A."/>
            <person name="Takaki Y."/>
            <person name="Nishi S."/>
            <person name="Hori S."/>
            <person name="Arai W."/>
            <person name="Tsubouchi T."/>
            <person name="Morono Y."/>
            <person name="Uchiyama I."/>
            <person name="Ito T."/>
            <person name="Fujiyama A."/>
            <person name="Inagaki F."/>
            <person name="Takami H."/>
        </authorList>
    </citation>
    <scope>NUCLEOTIDE SEQUENCE</scope>
    <source>
        <strain evidence="7">Expedition CK06-06</strain>
    </source>
</reference>
<sequence>MGMRHRHRSRLTDKEEEYLRQTNDRELATRLLNYTWRMRRQVLFLGLIVLATTILNLIPPYLFSLAIDRYIANLDVNGLALLAMAFVGFIIITILAGYGHNYLISWLGAKLEYNMRMDLFQHLQTLSPGYFAKREVGNIISRVTNDVEKITELVSSGVVEALANMVTLVGIIAIMLWMSPWLSMISFSVIPLIVIFIYFWGRRVRTIYRQTRKTIASVSAKIEESVSGMKEIQSFSREQMTPGYCDAPFSNPSLIAFR</sequence>
<dbReference type="GO" id="GO:0005524">
    <property type="term" value="F:ATP binding"/>
    <property type="evidence" value="ECO:0007669"/>
    <property type="project" value="InterPro"/>
</dbReference>
<keyword evidence="4 5" id="KW-0472">Membrane</keyword>
<evidence type="ECO:0000256" key="3">
    <source>
        <dbReference type="ARBA" id="ARBA00022989"/>
    </source>
</evidence>
<feature type="transmembrane region" description="Helical" evidence="5">
    <location>
        <begin position="42"/>
        <end position="67"/>
    </location>
</feature>
<dbReference type="EMBL" id="BART01007488">
    <property type="protein sequence ID" value="GAG58659.1"/>
    <property type="molecule type" value="Genomic_DNA"/>
</dbReference>
<evidence type="ECO:0000259" key="6">
    <source>
        <dbReference type="PROSITE" id="PS50929"/>
    </source>
</evidence>
<dbReference type="GO" id="GO:0016020">
    <property type="term" value="C:membrane"/>
    <property type="evidence" value="ECO:0007669"/>
    <property type="project" value="UniProtKB-SubCell"/>
</dbReference>
<comment type="caution">
    <text evidence="7">The sequence shown here is derived from an EMBL/GenBank/DDBJ whole genome shotgun (WGS) entry which is preliminary data.</text>
</comment>
<dbReference type="PANTHER" id="PTHR43394">
    <property type="entry name" value="ATP-DEPENDENT PERMEASE MDL1, MITOCHONDRIAL"/>
    <property type="match status" value="1"/>
</dbReference>
<keyword evidence="2 5" id="KW-0812">Transmembrane</keyword>
<evidence type="ECO:0000313" key="7">
    <source>
        <dbReference type="EMBL" id="GAG58659.1"/>
    </source>
</evidence>
<keyword evidence="3 5" id="KW-1133">Transmembrane helix</keyword>
<dbReference type="Pfam" id="PF00664">
    <property type="entry name" value="ABC_membrane"/>
    <property type="match status" value="1"/>
</dbReference>
<dbReference type="SUPFAM" id="SSF90123">
    <property type="entry name" value="ABC transporter transmembrane region"/>
    <property type="match status" value="1"/>
</dbReference>
<dbReference type="InterPro" id="IPR036640">
    <property type="entry name" value="ABC1_TM_sf"/>
</dbReference>
<organism evidence="7">
    <name type="scientific">marine sediment metagenome</name>
    <dbReference type="NCBI Taxonomy" id="412755"/>
    <lineage>
        <taxon>unclassified sequences</taxon>
        <taxon>metagenomes</taxon>
        <taxon>ecological metagenomes</taxon>
    </lineage>
</organism>
<feature type="domain" description="ABC transmembrane type-1" evidence="6">
    <location>
        <begin position="43"/>
        <end position="239"/>
    </location>
</feature>
<evidence type="ECO:0000256" key="4">
    <source>
        <dbReference type="ARBA" id="ARBA00023136"/>
    </source>
</evidence>
<protein>
    <recommendedName>
        <fullName evidence="6">ABC transmembrane type-1 domain-containing protein</fullName>
    </recommendedName>
</protein>
<dbReference type="PANTHER" id="PTHR43394:SF1">
    <property type="entry name" value="ATP-BINDING CASSETTE SUB-FAMILY B MEMBER 10, MITOCHONDRIAL"/>
    <property type="match status" value="1"/>
</dbReference>
<evidence type="ECO:0000256" key="2">
    <source>
        <dbReference type="ARBA" id="ARBA00022692"/>
    </source>
</evidence>
<dbReference type="GO" id="GO:0015421">
    <property type="term" value="F:ABC-type oligopeptide transporter activity"/>
    <property type="evidence" value="ECO:0007669"/>
    <property type="project" value="TreeGrafter"/>
</dbReference>
<feature type="transmembrane region" description="Helical" evidence="5">
    <location>
        <begin position="184"/>
        <end position="201"/>
    </location>
</feature>
<proteinExistence type="predicted"/>
<dbReference type="InterPro" id="IPR011527">
    <property type="entry name" value="ABC1_TM_dom"/>
</dbReference>
<gene>
    <name evidence="7" type="ORF">S01H4_17034</name>
</gene>
<name>X0YQU2_9ZZZZ</name>
<feature type="transmembrane region" description="Helical" evidence="5">
    <location>
        <begin position="79"/>
        <end position="98"/>
    </location>
</feature>